<dbReference type="InterPro" id="IPR036259">
    <property type="entry name" value="MFS_trans_sf"/>
</dbReference>
<dbReference type="GO" id="GO:0055085">
    <property type="term" value="P:transmembrane transport"/>
    <property type="evidence" value="ECO:0007669"/>
    <property type="project" value="InterPro"/>
</dbReference>
<feature type="transmembrane region" description="Helical" evidence="2">
    <location>
        <begin position="59"/>
        <end position="78"/>
    </location>
</feature>
<protein>
    <recommendedName>
        <fullName evidence="5">Major facilitator superfamily (MFS) profile domain-containing protein</fullName>
    </recommendedName>
</protein>
<dbReference type="Proteomes" id="UP000007110">
    <property type="component" value="Unassembled WGS sequence"/>
</dbReference>
<dbReference type="Pfam" id="PF03137">
    <property type="entry name" value="OATP"/>
    <property type="match status" value="1"/>
</dbReference>
<sequence>MAPVKEEDGVTLTIDEPINEDKKNGDGNQLMADDGDGNHAYACFSWKPAFLQFLVSPRFFCVLLCMVVASDAFNSGTFGSAVTSLETRYKLPSSQLGFINSMYELASLVLVLFVVYYGGKPTSNRPLWIGLGSLLMGIGVLVALLPQFIFGAYV</sequence>
<evidence type="ECO:0000256" key="2">
    <source>
        <dbReference type="SAM" id="Phobius"/>
    </source>
</evidence>
<feature type="transmembrane region" description="Helical" evidence="2">
    <location>
        <begin position="98"/>
        <end position="117"/>
    </location>
</feature>
<evidence type="ECO:0000256" key="1">
    <source>
        <dbReference type="ARBA" id="ARBA00023157"/>
    </source>
</evidence>
<dbReference type="AlphaFoldDB" id="A0A7M7P363"/>
<keyword evidence="1" id="KW-1015">Disulfide bond</keyword>
<evidence type="ECO:0000313" key="4">
    <source>
        <dbReference type="Proteomes" id="UP000007110"/>
    </source>
</evidence>
<dbReference type="RefSeq" id="XP_030845345.1">
    <property type="nucleotide sequence ID" value="XM_030989485.1"/>
</dbReference>
<feature type="transmembrane region" description="Helical" evidence="2">
    <location>
        <begin position="129"/>
        <end position="153"/>
    </location>
</feature>
<evidence type="ECO:0000313" key="3">
    <source>
        <dbReference type="EnsemblMetazoa" id="XP_030845345"/>
    </source>
</evidence>
<proteinExistence type="predicted"/>
<dbReference type="KEGG" id="spu:115925503"/>
<dbReference type="InterPro" id="IPR004156">
    <property type="entry name" value="OATP"/>
</dbReference>
<organism evidence="3 4">
    <name type="scientific">Strongylocentrotus purpuratus</name>
    <name type="common">Purple sea urchin</name>
    <dbReference type="NCBI Taxonomy" id="7668"/>
    <lineage>
        <taxon>Eukaryota</taxon>
        <taxon>Metazoa</taxon>
        <taxon>Echinodermata</taxon>
        <taxon>Eleutherozoa</taxon>
        <taxon>Echinozoa</taxon>
        <taxon>Echinoidea</taxon>
        <taxon>Euechinoidea</taxon>
        <taxon>Echinacea</taxon>
        <taxon>Camarodonta</taxon>
        <taxon>Echinidea</taxon>
        <taxon>Strongylocentrotidae</taxon>
        <taxon>Strongylocentrotus</taxon>
    </lineage>
</organism>
<dbReference type="PANTHER" id="PTHR11388:SF100">
    <property type="entry name" value="SOLUTE CARRIER ORGANIC ANION TRANSPORTER FAMILY MEMBER 4A1"/>
    <property type="match status" value="1"/>
</dbReference>
<dbReference type="EnsemblMetazoa" id="XM_030989485">
    <property type="protein sequence ID" value="XP_030845345"/>
    <property type="gene ID" value="LOC115925503"/>
</dbReference>
<accession>A0A7M7P363</accession>
<reference evidence="3" key="2">
    <citation type="submission" date="2021-01" db="UniProtKB">
        <authorList>
            <consortium name="EnsemblMetazoa"/>
        </authorList>
    </citation>
    <scope>IDENTIFICATION</scope>
</reference>
<dbReference type="OrthoDB" id="5062115at2759"/>
<reference evidence="4" key="1">
    <citation type="submission" date="2015-02" db="EMBL/GenBank/DDBJ databases">
        <title>Genome sequencing for Strongylocentrotus purpuratus.</title>
        <authorList>
            <person name="Murali S."/>
            <person name="Liu Y."/>
            <person name="Vee V."/>
            <person name="English A."/>
            <person name="Wang M."/>
            <person name="Skinner E."/>
            <person name="Han Y."/>
            <person name="Muzny D.M."/>
            <person name="Worley K.C."/>
            <person name="Gibbs R.A."/>
        </authorList>
    </citation>
    <scope>NUCLEOTIDE SEQUENCE</scope>
</reference>
<dbReference type="PANTHER" id="PTHR11388">
    <property type="entry name" value="ORGANIC ANION TRANSPORTER"/>
    <property type="match status" value="1"/>
</dbReference>
<evidence type="ECO:0008006" key="5">
    <source>
        <dbReference type="Google" id="ProtNLM"/>
    </source>
</evidence>
<dbReference type="Gene3D" id="1.20.1250.20">
    <property type="entry name" value="MFS general substrate transporter like domains"/>
    <property type="match status" value="1"/>
</dbReference>
<name>A0A7M7P363_STRPU</name>
<dbReference type="OMA" id="ANVCESA"/>
<dbReference type="GO" id="GO:0016020">
    <property type="term" value="C:membrane"/>
    <property type="evidence" value="ECO:0007669"/>
    <property type="project" value="InterPro"/>
</dbReference>
<keyword evidence="2" id="KW-1133">Transmembrane helix</keyword>
<dbReference type="SUPFAM" id="SSF103473">
    <property type="entry name" value="MFS general substrate transporter"/>
    <property type="match status" value="1"/>
</dbReference>
<dbReference type="InParanoid" id="A0A7M7P363"/>
<keyword evidence="2" id="KW-0812">Transmembrane</keyword>
<dbReference type="GeneID" id="115925503"/>
<keyword evidence="4" id="KW-1185">Reference proteome</keyword>
<keyword evidence="2" id="KW-0472">Membrane</keyword>